<name>A0A919TD64_9ACTN</name>
<keyword evidence="1" id="KW-0472">Membrane</keyword>
<keyword evidence="1" id="KW-1133">Transmembrane helix</keyword>
<evidence type="ECO:0000313" key="2">
    <source>
        <dbReference type="EMBL" id="GIM92245.1"/>
    </source>
</evidence>
<protein>
    <submittedName>
        <fullName evidence="2">Uncharacterized protein</fullName>
    </submittedName>
</protein>
<proteinExistence type="predicted"/>
<comment type="caution">
    <text evidence="2">The sequence shown here is derived from an EMBL/GenBank/DDBJ whole genome shotgun (WGS) entry which is preliminary data.</text>
</comment>
<organism evidence="2 3">
    <name type="scientific">Paractinoplanes toevensis</name>
    <dbReference type="NCBI Taxonomy" id="571911"/>
    <lineage>
        <taxon>Bacteria</taxon>
        <taxon>Bacillati</taxon>
        <taxon>Actinomycetota</taxon>
        <taxon>Actinomycetes</taxon>
        <taxon>Micromonosporales</taxon>
        <taxon>Micromonosporaceae</taxon>
        <taxon>Paractinoplanes</taxon>
    </lineage>
</organism>
<gene>
    <name evidence="2" type="ORF">Ato02nite_040380</name>
</gene>
<dbReference type="Proteomes" id="UP000677082">
    <property type="component" value="Unassembled WGS sequence"/>
</dbReference>
<evidence type="ECO:0000313" key="3">
    <source>
        <dbReference type="Proteomes" id="UP000677082"/>
    </source>
</evidence>
<dbReference type="RefSeq" id="WP_213008124.1">
    <property type="nucleotide sequence ID" value="NZ_BOQN01000052.1"/>
</dbReference>
<reference evidence="2 3" key="1">
    <citation type="submission" date="2021-03" db="EMBL/GenBank/DDBJ databases">
        <title>Whole genome shotgun sequence of Actinoplanes toevensis NBRC 105298.</title>
        <authorList>
            <person name="Komaki H."/>
            <person name="Tamura T."/>
        </authorList>
    </citation>
    <scope>NUCLEOTIDE SEQUENCE [LARGE SCALE GENOMIC DNA]</scope>
    <source>
        <strain evidence="2 3">NBRC 105298</strain>
    </source>
</reference>
<keyword evidence="1" id="KW-0812">Transmembrane</keyword>
<feature type="transmembrane region" description="Helical" evidence="1">
    <location>
        <begin position="48"/>
        <end position="69"/>
    </location>
</feature>
<keyword evidence="3" id="KW-1185">Reference proteome</keyword>
<sequence length="70" mass="7894">MAQPADQEPEPPDDTEFDRKMRVYVLFLRDEHRLQIDRLQRAGNRTALWTFLGGAVLGVLGNVVVAVLMG</sequence>
<dbReference type="EMBL" id="BOQN01000052">
    <property type="protein sequence ID" value="GIM92245.1"/>
    <property type="molecule type" value="Genomic_DNA"/>
</dbReference>
<accession>A0A919TD64</accession>
<dbReference type="AlphaFoldDB" id="A0A919TD64"/>
<evidence type="ECO:0000256" key="1">
    <source>
        <dbReference type="SAM" id="Phobius"/>
    </source>
</evidence>